<dbReference type="AlphaFoldDB" id="A0A9Q1GXB1"/>
<dbReference type="Pfam" id="PF04564">
    <property type="entry name" value="U-box"/>
    <property type="match status" value="1"/>
</dbReference>
<keyword evidence="3 5" id="KW-0808">Transferase</keyword>
<comment type="catalytic activity">
    <reaction evidence="1 5">
        <text>S-ubiquitinyl-[E2 ubiquitin-conjugating enzyme]-L-cysteine + [acceptor protein]-L-lysine = [E2 ubiquitin-conjugating enzyme]-L-cysteine + N(6)-ubiquitinyl-[acceptor protein]-L-lysine.</text>
        <dbReference type="EC" id="2.3.2.27"/>
    </reaction>
</comment>
<accession>A0A9Q1GXB1</accession>
<evidence type="ECO:0000256" key="3">
    <source>
        <dbReference type="ARBA" id="ARBA00022679"/>
    </source>
</evidence>
<dbReference type="EMBL" id="JAKOGI010001027">
    <property type="protein sequence ID" value="KAJ8428305.1"/>
    <property type="molecule type" value="Genomic_DNA"/>
</dbReference>
<dbReference type="InterPro" id="IPR045210">
    <property type="entry name" value="RING-Ubox_PUB"/>
</dbReference>
<dbReference type="PROSITE" id="PS51698">
    <property type="entry name" value="U_BOX"/>
    <property type="match status" value="1"/>
</dbReference>
<proteinExistence type="predicted"/>
<dbReference type="Gene3D" id="3.30.40.10">
    <property type="entry name" value="Zinc/RING finger domain, C3HC4 (zinc finger)"/>
    <property type="match status" value="1"/>
</dbReference>
<dbReference type="SUPFAM" id="SSF48371">
    <property type="entry name" value="ARM repeat"/>
    <property type="match status" value="1"/>
</dbReference>
<protein>
    <recommendedName>
        <fullName evidence="5 6">U-box domain-containing protein</fullName>
        <ecNumber evidence="5">2.3.2.27</ecNumber>
    </recommendedName>
    <alternativeName>
        <fullName evidence="5">RING-type E3 ubiquitin transferase PUB</fullName>
    </alternativeName>
</protein>
<dbReference type="PANTHER" id="PTHR22849:SF158">
    <property type="entry name" value="U-BOX DOMAIN-CONTAINING PROTEIN"/>
    <property type="match status" value="1"/>
</dbReference>
<name>A0A9Q1GXB1_9CARY</name>
<comment type="function">
    <text evidence="5">Functions as an E3 ubiquitin ligase.</text>
</comment>
<dbReference type="CDD" id="cd16664">
    <property type="entry name" value="RING-Ubox_PUB"/>
    <property type="match status" value="1"/>
</dbReference>
<dbReference type="GO" id="GO:0016567">
    <property type="term" value="P:protein ubiquitination"/>
    <property type="evidence" value="ECO:0007669"/>
    <property type="project" value="UniProtKB-UniRule"/>
</dbReference>
<comment type="caution">
    <text evidence="7">The sequence shown here is derived from an EMBL/GenBank/DDBJ whole genome shotgun (WGS) entry which is preliminary data.</text>
</comment>
<organism evidence="7 8">
    <name type="scientific">Carnegiea gigantea</name>
    <dbReference type="NCBI Taxonomy" id="171969"/>
    <lineage>
        <taxon>Eukaryota</taxon>
        <taxon>Viridiplantae</taxon>
        <taxon>Streptophyta</taxon>
        <taxon>Embryophyta</taxon>
        <taxon>Tracheophyta</taxon>
        <taxon>Spermatophyta</taxon>
        <taxon>Magnoliopsida</taxon>
        <taxon>eudicotyledons</taxon>
        <taxon>Gunneridae</taxon>
        <taxon>Pentapetalae</taxon>
        <taxon>Caryophyllales</taxon>
        <taxon>Cactineae</taxon>
        <taxon>Cactaceae</taxon>
        <taxon>Cactoideae</taxon>
        <taxon>Echinocereeae</taxon>
        <taxon>Carnegiea</taxon>
    </lineage>
</organism>
<dbReference type="InterPro" id="IPR045185">
    <property type="entry name" value="PUB22/23/24-like"/>
</dbReference>
<dbReference type="InterPro" id="IPR011989">
    <property type="entry name" value="ARM-like"/>
</dbReference>
<sequence>MKSPVSLCTGVTYDRASIQRWLDSGHDTCPATMQLLPSKDLVPNHTLHRLIRLWSSKPKSESEPDLRSLDSQTQTWSLNDTLKKLLRFASESPENRSLLASNQSLLDLLIRVVSCPDSDPDLLETDLKLLNIISANLTIILRKNPDFLHSICRILKTGRPDSVIAVAGMLEAVAPDPESKKAAFDNEELISELLKALNSNSDLRNSGSDSGGDNQAAVVAILSTLVSLCSTRRNKLRFVRMGGVRITAKIVKLGNNAAVELALTLLEMAAGSAEGRAAIVEEASCVAAVVEKLMKGSTAANEHGVALLWSLCYFFSDRKAKEEVLRSCNNGGLGFMKSLDNIIEDKLICG</sequence>
<feature type="domain" description="U-box" evidence="6">
    <location>
        <begin position="1"/>
        <end position="61"/>
    </location>
</feature>
<evidence type="ECO:0000313" key="7">
    <source>
        <dbReference type="EMBL" id="KAJ8428305.1"/>
    </source>
</evidence>
<dbReference type="InterPro" id="IPR003613">
    <property type="entry name" value="Ubox_domain"/>
</dbReference>
<comment type="pathway">
    <text evidence="2 5">Protein modification; protein ubiquitination.</text>
</comment>
<dbReference type="SMART" id="SM00504">
    <property type="entry name" value="Ubox"/>
    <property type="match status" value="1"/>
</dbReference>
<dbReference type="GO" id="GO:0061630">
    <property type="term" value="F:ubiquitin protein ligase activity"/>
    <property type="evidence" value="ECO:0007669"/>
    <property type="project" value="UniProtKB-UniRule"/>
</dbReference>
<evidence type="ECO:0000259" key="6">
    <source>
        <dbReference type="PROSITE" id="PS51698"/>
    </source>
</evidence>
<evidence type="ECO:0000313" key="8">
    <source>
        <dbReference type="Proteomes" id="UP001153076"/>
    </source>
</evidence>
<evidence type="ECO:0000256" key="4">
    <source>
        <dbReference type="ARBA" id="ARBA00022786"/>
    </source>
</evidence>
<dbReference type="InterPro" id="IPR013083">
    <property type="entry name" value="Znf_RING/FYVE/PHD"/>
</dbReference>
<keyword evidence="4 5" id="KW-0833">Ubl conjugation pathway</keyword>
<dbReference type="InterPro" id="IPR058678">
    <property type="entry name" value="ARM_PUB"/>
</dbReference>
<evidence type="ECO:0000256" key="1">
    <source>
        <dbReference type="ARBA" id="ARBA00000900"/>
    </source>
</evidence>
<gene>
    <name evidence="7" type="ORF">Cgig2_014168</name>
</gene>
<dbReference type="OrthoDB" id="10064100at2759"/>
<evidence type="ECO:0000256" key="5">
    <source>
        <dbReference type="RuleBase" id="RU369093"/>
    </source>
</evidence>
<evidence type="ECO:0000256" key="2">
    <source>
        <dbReference type="ARBA" id="ARBA00004906"/>
    </source>
</evidence>
<dbReference type="Pfam" id="PF25598">
    <property type="entry name" value="ARM_PUB"/>
    <property type="match status" value="1"/>
</dbReference>
<reference evidence="7" key="1">
    <citation type="submission" date="2022-04" db="EMBL/GenBank/DDBJ databases">
        <title>Carnegiea gigantea Genome sequencing and assembly v2.</title>
        <authorList>
            <person name="Copetti D."/>
            <person name="Sanderson M.J."/>
            <person name="Burquez A."/>
            <person name="Wojciechowski M.F."/>
        </authorList>
    </citation>
    <scope>NUCLEOTIDE SEQUENCE</scope>
    <source>
        <strain evidence="7">SGP5-SGP5p</strain>
        <tissue evidence="7">Aerial part</tissue>
    </source>
</reference>
<dbReference type="EC" id="2.3.2.27" evidence="5"/>
<dbReference type="Gene3D" id="1.25.10.10">
    <property type="entry name" value="Leucine-rich Repeat Variant"/>
    <property type="match status" value="1"/>
</dbReference>
<dbReference type="PANTHER" id="PTHR22849">
    <property type="entry name" value="WDSAM1 PROTEIN"/>
    <property type="match status" value="1"/>
</dbReference>
<dbReference type="SUPFAM" id="SSF57850">
    <property type="entry name" value="RING/U-box"/>
    <property type="match status" value="1"/>
</dbReference>
<dbReference type="Proteomes" id="UP001153076">
    <property type="component" value="Unassembled WGS sequence"/>
</dbReference>
<dbReference type="InterPro" id="IPR016024">
    <property type="entry name" value="ARM-type_fold"/>
</dbReference>
<keyword evidence="8" id="KW-1185">Reference proteome</keyword>